<evidence type="ECO:0000313" key="2">
    <source>
        <dbReference type="EMBL" id="WYM97497.1"/>
    </source>
</evidence>
<dbReference type="RefSeq" id="WP_405311979.1">
    <property type="nucleotide sequence ID" value="NZ_CP088155.1"/>
</dbReference>
<reference evidence="2" key="1">
    <citation type="submission" date="2021-11" db="EMBL/GenBank/DDBJ databases">
        <title>The first genome sequence of unculturable Mycoplasma faucium obtained by de novo assembly of metagenomic reads.</title>
        <authorList>
            <person name="Sabat A.J."/>
            <person name="Bathoorn E."/>
            <person name="Akkerboom V."/>
            <person name="Friedrich A.W."/>
        </authorList>
    </citation>
    <scope>NUCLEOTIDE SEQUENCE [LARGE SCALE GENOMIC DNA]</scope>
    <source>
        <strain evidence="2">UMCG-MFM1</strain>
    </source>
</reference>
<feature type="transmembrane region" description="Helical" evidence="1">
    <location>
        <begin position="117"/>
        <end position="138"/>
    </location>
</feature>
<feature type="transmembrane region" description="Helical" evidence="1">
    <location>
        <begin position="51"/>
        <end position="71"/>
    </location>
</feature>
<feature type="transmembrane region" description="Helical" evidence="1">
    <location>
        <begin position="91"/>
        <end position="110"/>
    </location>
</feature>
<feature type="transmembrane region" description="Helical" evidence="1">
    <location>
        <begin position="20"/>
        <end position="39"/>
    </location>
</feature>
<organism evidence="2 3">
    <name type="scientific">Metamycoplasma faucium</name>
    <dbReference type="NCBI Taxonomy" id="56142"/>
    <lineage>
        <taxon>Bacteria</taxon>
        <taxon>Bacillati</taxon>
        <taxon>Mycoplasmatota</taxon>
        <taxon>Mycoplasmoidales</taxon>
        <taxon>Metamycoplasmataceae</taxon>
        <taxon>Metamycoplasma</taxon>
    </lineage>
</organism>
<gene>
    <name evidence="2" type="ORF">LQ356_01175</name>
</gene>
<sequence length="304" mass="35064">MVKFYNLLNAKMTEPKAFGLFHLIVVLIILSFVILFTVLMLKSKNKNKWTYYILLISWIILVIIELFKQLYGGINLDGKGGWYWKYEAPHLFPFVLCSMPLYFIPLYLFIPKQKFRTIILDFITVYCLYGGGFVLLVYPGDVFTTSTLLNYHTSIFHGIMLFLGLLFLFTGVTKFSGKTVLNAFIIFVILWAIAGLGNEILWQVKEAKKLTWIPNLLNISHRLRNSFAEVVASLTKGKVVITPKVLYLCYPLYTFLVSNIFFVIFGLIGYGINKGVVNSDKLYQKSLVKKASKRRELVNYNYVE</sequence>
<keyword evidence="1" id="KW-0812">Transmembrane</keyword>
<accession>A0ABZ2TN13</accession>
<feature type="transmembrane region" description="Helical" evidence="1">
    <location>
        <begin position="252"/>
        <end position="272"/>
    </location>
</feature>
<name>A0ABZ2TN13_9BACT</name>
<proteinExistence type="predicted"/>
<evidence type="ECO:0000256" key="1">
    <source>
        <dbReference type="SAM" id="Phobius"/>
    </source>
</evidence>
<protein>
    <submittedName>
        <fullName evidence="2">YwaF family protein</fullName>
    </submittedName>
</protein>
<keyword evidence="3" id="KW-1185">Reference proteome</keyword>
<keyword evidence="1" id="KW-0472">Membrane</keyword>
<keyword evidence="1" id="KW-1133">Transmembrane helix</keyword>
<feature type="transmembrane region" description="Helical" evidence="1">
    <location>
        <begin position="150"/>
        <end position="169"/>
    </location>
</feature>
<dbReference type="Proteomes" id="UP001622612">
    <property type="component" value="Chromosome"/>
</dbReference>
<feature type="transmembrane region" description="Helical" evidence="1">
    <location>
        <begin position="181"/>
        <end position="202"/>
    </location>
</feature>
<evidence type="ECO:0000313" key="3">
    <source>
        <dbReference type="Proteomes" id="UP001622612"/>
    </source>
</evidence>
<dbReference type="EMBL" id="CP088155">
    <property type="protein sequence ID" value="WYM97497.1"/>
    <property type="molecule type" value="Genomic_DNA"/>
</dbReference>